<evidence type="ECO:0000313" key="3">
    <source>
        <dbReference type="Proteomes" id="UP000469890"/>
    </source>
</evidence>
<dbReference type="AlphaFoldDB" id="A0A8H4B9D7"/>
<feature type="compositionally biased region" description="Basic residues" evidence="1">
    <location>
        <begin position="220"/>
        <end position="231"/>
    </location>
</feature>
<evidence type="ECO:0000313" key="2">
    <source>
        <dbReference type="EMBL" id="KAF1797396.1"/>
    </source>
</evidence>
<evidence type="ECO:0000256" key="1">
    <source>
        <dbReference type="SAM" id="MobiDB-lite"/>
    </source>
</evidence>
<organism evidence="2 3">
    <name type="scientific">Mucor circinelloides f. lusitanicus</name>
    <name type="common">Mucor racemosus var. lusitanicus</name>
    <dbReference type="NCBI Taxonomy" id="29924"/>
    <lineage>
        <taxon>Eukaryota</taxon>
        <taxon>Fungi</taxon>
        <taxon>Fungi incertae sedis</taxon>
        <taxon>Mucoromycota</taxon>
        <taxon>Mucoromycotina</taxon>
        <taxon>Mucoromycetes</taxon>
        <taxon>Mucorales</taxon>
        <taxon>Mucorineae</taxon>
        <taxon>Mucoraceae</taxon>
        <taxon>Mucor</taxon>
    </lineage>
</organism>
<gene>
    <name evidence="2" type="ORF">FB192DRAFT_1290841</name>
</gene>
<reference evidence="2 3" key="1">
    <citation type="submission" date="2019-09" db="EMBL/GenBank/DDBJ databases">
        <authorList>
            <consortium name="DOE Joint Genome Institute"/>
            <person name="Mondo S.J."/>
            <person name="Navarro-Mendoza M.I."/>
            <person name="Perez-Arques C."/>
            <person name="Panchal S."/>
            <person name="Nicolas F.E."/>
            <person name="Ganguly P."/>
            <person name="Pangilinan J."/>
            <person name="Grigoriev I."/>
            <person name="Heitman J."/>
            <person name="Sanya K."/>
            <person name="Garre V."/>
        </authorList>
    </citation>
    <scope>NUCLEOTIDE SEQUENCE [LARGE SCALE GENOMIC DNA]</scope>
    <source>
        <strain evidence="2 3">MU402</strain>
    </source>
</reference>
<dbReference type="Proteomes" id="UP000469890">
    <property type="component" value="Unassembled WGS sequence"/>
</dbReference>
<comment type="caution">
    <text evidence="2">The sequence shown here is derived from an EMBL/GenBank/DDBJ whole genome shotgun (WGS) entry which is preliminary data.</text>
</comment>
<dbReference type="EMBL" id="JAAECE010000009">
    <property type="protein sequence ID" value="KAF1797396.1"/>
    <property type="molecule type" value="Genomic_DNA"/>
</dbReference>
<name>A0A8H4B9D7_MUCCL</name>
<feature type="region of interest" description="Disordered" evidence="1">
    <location>
        <begin position="220"/>
        <end position="270"/>
    </location>
</feature>
<accession>A0A8H4B9D7</accession>
<protein>
    <submittedName>
        <fullName evidence="2">Uncharacterized protein</fullName>
    </submittedName>
</protein>
<sequence length="270" mass="30832">HTDTSFCVFFLLHILNIIKHQDHLFLEDIDNSEWDFVVKFWVVKFWVVKFWGVITEELFHGSGLRLKWGDTHLALHDTVTNLPLKVDMRILHDRRRQGFDVETNVGAMEAAEEDPGDAKYLSDRCKVLVESKAMIDKFLLDGCLIDTVDSLQICGLEVYFGSISLAARGLYVGTQFYNGTISNSLNDLTTHLDLAFNLLCFRDQCISIMNQYEDHLSKARSSKSAAKRRHGQFPLDDLINKQQSVRGSWNLPRTTKTPPPPTPAKLFSNN</sequence>
<proteinExistence type="predicted"/>
<feature type="non-terminal residue" evidence="2">
    <location>
        <position position="1"/>
    </location>
</feature>